<dbReference type="KEGG" id="nai:NECAME_03532"/>
<dbReference type="EMBL" id="KI660245">
    <property type="protein sequence ID" value="ETN76159.1"/>
    <property type="molecule type" value="Genomic_DNA"/>
</dbReference>
<feature type="signal peptide" evidence="1">
    <location>
        <begin position="1"/>
        <end position="22"/>
    </location>
</feature>
<evidence type="ECO:0000313" key="3">
    <source>
        <dbReference type="Proteomes" id="UP000053676"/>
    </source>
</evidence>
<keyword evidence="3" id="KW-1185">Reference proteome</keyword>
<dbReference type="OrthoDB" id="10496410at2759"/>
<dbReference type="Proteomes" id="UP000053676">
    <property type="component" value="Unassembled WGS sequence"/>
</dbReference>
<name>W2T3M9_NECAM</name>
<gene>
    <name evidence="2" type="ORF">NECAME_03532</name>
</gene>
<accession>W2T3M9</accession>
<sequence>MTFLPCIFCQVFLIRRLYFSNCIDFTQPNETPCAGRAPIDPGAVMRAVRCEVKLRLGKLLVHVLHRRHRTVTPVSLRMLWQTRCGARLFYGGGERQWRTDRPPPTRPVSTHASDEQAANNITFYWSSCSPTGIQTSCHGGGFSALENPTAVYGWRGIVVIAWFDSSNSVE</sequence>
<feature type="chain" id="PRO_5004824807" evidence="1">
    <location>
        <begin position="23"/>
        <end position="170"/>
    </location>
</feature>
<proteinExistence type="predicted"/>
<dbReference type="CTD" id="25343566"/>
<dbReference type="GeneID" id="25343566"/>
<organism evidence="2 3">
    <name type="scientific">Necator americanus</name>
    <name type="common">Human hookworm</name>
    <dbReference type="NCBI Taxonomy" id="51031"/>
    <lineage>
        <taxon>Eukaryota</taxon>
        <taxon>Metazoa</taxon>
        <taxon>Ecdysozoa</taxon>
        <taxon>Nematoda</taxon>
        <taxon>Chromadorea</taxon>
        <taxon>Rhabditida</taxon>
        <taxon>Rhabditina</taxon>
        <taxon>Rhabditomorpha</taxon>
        <taxon>Strongyloidea</taxon>
        <taxon>Ancylostomatidae</taxon>
        <taxon>Bunostominae</taxon>
        <taxon>Necator</taxon>
    </lineage>
</organism>
<evidence type="ECO:0000313" key="2">
    <source>
        <dbReference type="EMBL" id="ETN76159.1"/>
    </source>
</evidence>
<evidence type="ECO:0000256" key="1">
    <source>
        <dbReference type="SAM" id="SignalP"/>
    </source>
</evidence>
<keyword evidence="1" id="KW-0732">Signal</keyword>
<reference evidence="3" key="1">
    <citation type="journal article" date="2014" name="Nat. Genet.">
        <title>Genome of the human hookworm Necator americanus.</title>
        <authorList>
            <person name="Tang Y.T."/>
            <person name="Gao X."/>
            <person name="Rosa B.A."/>
            <person name="Abubucker S."/>
            <person name="Hallsworth-Pepin K."/>
            <person name="Martin J."/>
            <person name="Tyagi R."/>
            <person name="Heizer E."/>
            <person name="Zhang X."/>
            <person name="Bhonagiri-Palsikar V."/>
            <person name="Minx P."/>
            <person name="Warren W.C."/>
            <person name="Wang Q."/>
            <person name="Zhan B."/>
            <person name="Hotez P.J."/>
            <person name="Sternberg P.W."/>
            <person name="Dougall A."/>
            <person name="Gaze S.T."/>
            <person name="Mulvenna J."/>
            <person name="Sotillo J."/>
            <person name="Ranganathan S."/>
            <person name="Rabelo E.M."/>
            <person name="Wilson R.K."/>
            <person name="Felgner P.L."/>
            <person name="Bethony J."/>
            <person name="Hawdon J.M."/>
            <person name="Gasser R.B."/>
            <person name="Loukas A."/>
            <person name="Mitreva M."/>
        </authorList>
    </citation>
    <scope>NUCLEOTIDE SEQUENCE [LARGE SCALE GENOMIC DNA]</scope>
</reference>
<dbReference type="AlphaFoldDB" id="W2T3M9"/>
<protein>
    <submittedName>
        <fullName evidence="2">Uncharacterized protein</fullName>
    </submittedName>
</protein>